<evidence type="ECO:0000313" key="2">
    <source>
        <dbReference type="EMBL" id="KOO35887.1"/>
    </source>
</evidence>
<feature type="transmembrane region" description="Helical" evidence="1">
    <location>
        <begin position="55"/>
        <end position="77"/>
    </location>
</feature>
<feature type="transmembrane region" description="Helical" evidence="1">
    <location>
        <begin position="330"/>
        <end position="354"/>
    </location>
</feature>
<feature type="transmembrane region" description="Helical" evidence="1">
    <location>
        <begin position="366"/>
        <end position="391"/>
    </location>
</feature>
<reference evidence="3" key="1">
    <citation type="journal article" date="2015" name="PLoS Genet.">
        <title>Genome Sequence and Transcriptome Analyses of Chrysochromulina tobin: Metabolic Tools for Enhanced Algal Fitness in the Prominent Order Prymnesiales (Haptophyceae).</title>
        <authorList>
            <person name="Hovde B.T."/>
            <person name="Deodato C.R."/>
            <person name="Hunsperger H.M."/>
            <person name="Ryken S.A."/>
            <person name="Yost W."/>
            <person name="Jha R.K."/>
            <person name="Patterson J."/>
            <person name="Monnat R.J. Jr."/>
            <person name="Barlow S.B."/>
            <person name="Starkenburg S.R."/>
            <person name="Cattolico R.A."/>
        </authorList>
    </citation>
    <scope>NUCLEOTIDE SEQUENCE</scope>
    <source>
        <strain evidence="3">CCMP291</strain>
    </source>
</reference>
<feature type="transmembrane region" description="Helical" evidence="1">
    <location>
        <begin position="455"/>
        <end position="475"/>
    </location>
</feature>
<evidence type="ECO:0000256" key="1">
    <source>
        <dbReference type="SAM" id="Phobius"/>
    </source>
</evidence>
<comment type="caution">
    <text evidence="2">The sequence shown here is derived from an EMBL/GenBank/DDBJ whole genome shotgun (WGS) entry which is preliminary data.</text>
</comment>
<feature type="transmembrane region" description="Helical" evidence="1">
    <location>
        <begin position="124"/>
        <end position="144"/>
    </location>
</feature>
<name>A0A0M0KBB7_9EUKA</name>
<feature type="transmembrane region" description="Helical" evidence="1">
    <location>
        <begin position="89"/>
        <end position="112"/>
    </location>
</feature>
<keyword evidence="1" id="KW-0472">Membrane</keyword>
<keyword evidence="1" id="KW-0812">Transmembrane</keyword>
<feature type="transmembrane region" description="Helical" evidence="1">
    <location>
        <begin position="189"/>
        <end position="210"/>
    </location>
</feature>
<feature type="transmembrane region" description="Helical" evidence="1">
    <location>
        <begin position="216"/>
        <end position="235"/>
    </location>
</feature>
<sequence length="546" mass="56516">MAASAADALIDCVLIDLLGCALPRASTAGREGADALKFDPTVAFVPRKRYSAFDLLAGAGTNFLINLGITAVVPMALSSAESRGHLDPLMGSGSVIGATSIGMLVSVIGFYFWPEPLIDGKAPFFLCAALLLLGNGVFLLAELHHWSLDVLLGARAFMALGFGAGFAAKRRAGLEADPQQREHHFLMLELFNTLGMASGPIVAGSLAVMLPTYARFIPPILMSALSILFLAALVATPLDSTPLDSPLAAAAPRLVDESTPLVRASVAGSKGSAMAADPTTMDIANTRGAEVGAVPSASEAVNEAITAAAVSASPDAGAGMAASSSAPPSLFASAIVQISMLLFGVSRCFLKFGFESAMVVVYDRQFFYSPGVSGVIAGACALSTVFSLVLYRVYCAPHVGTHRLLLIAEAAGLASAALMIATKYTLLGGAAGVPLAVASGFSHEDFKEMMRPAELLTLGASMLFYPAMYLGAAIGNSHPLRFARPGHPLLSRRSMLAQQEILQKTVGKGLGMVWCRMALGDPPHLAALGRVFFGIMAAQVPGSDSP</sequence>
<proteinExistence type="predicted"/>
<dbReference type="InterPro" id="IPR036259">
    <property type="entry name" value="MFS_trans_sf"/>
</dbReference>
<evidence type="ECO:0000313" key="3">
    <source>
        <dbReference type="Proteomes" id="UP000037460"/>
    </source>
</evidence>
<accession>A0A0M0KBB7</accession>
<dbReference type="EMBL" id="JWZX01000716">
    <property type="protein sequence ID" value="KOO35887.1"/>
    <property type="molecule type" value="Genomic_DNA"/>
</dbReference>
<dbReference type="SUPFAM" id="SSF103473">
    <property type="entry name" value="MFS general substrate transporter"/>
    <property type="match status" value="1"/>
</dbReference>
<gene>
    <name evidence="2" type="ORF">Ctob_009356</name>
</gene>
<protein>
    <submittedName>
        <fullName evidence="2">Uncharacterized protein</fullName>
    </submittedName>
</protein>
<keyword evidence="1" id="KW-1133">Transmembrane helix</keyword>
<dbReference type="AlphaFoldDB" id="A0A0M0KBB7"/>
<organism evidence="2 3">
    <name type="scientific">Chrysochromulina tobinii</name>
    <dbReference type="NCBI Taxonomy" id="1460289"/>
    <lineage>
        <taxon>Eukaryota</taxon>
        <taxon>Haptista</taxon>
        <taxon>Haptophyta</taxon>
        <taxon>Prymnesiophyceae</taxon>
        <taxon>Prymnesiales</taxon>
        <taxon>Chrysochromulinaceae</taxon>
        <taxon>Chrysochromulina</taxon>
    </lineage>
</organism>
<keyword evidence="3" id="KW-1185">Reference proteome</keyword>
<dbReference type="Proteomes" id="UP000037460">
    <property type="component" value="Unassembled WGS sequence"/>
</dbReference>
<feature type="transmembrane region" description="Helical" evidence="1">
    <location>
        <begin position="426"/>
        <end position="443"/>
    </location>
</feature>